<sequence>MIEASAVVERVEGGRAWVRLRERSGGCGRCDEPGGCRSAGIAYALKSPNEIFSLPNAIGVEAGDAVLLRMHDGAPLRGALLGYGLASSLLVVGAGIGNAVASGGREDLFALMGAGIGLVCSMVFNRLVLRSRAVRGGFEIEMARVGAQCHAPEGLRA</sequence>
<feature type="transmembrane region" description="Helical" evidence="1">
    <location>
        <begin position="78"/>
        <end position="96"/>
    </location>
</feature>
<dbReference type="InterPro" id="IPR007359">
    <property type="entry name" value="SigmaE_reg_RseC_MucC"/>
</dbReference>
<reference evidence="2 3" key="1">
    <citation type="submission" date="2019-12" db="EMBL/GenBank/DDBJ databases">
        <title>Comparative genomics gives insights into the taxonomy of the Azoarcus-Aromatoleum group and reveals separate origins of nif in the plant-associated Azoarcus and non-plant-associated Aromatoleum sub-groups.</title>
        <authorList>
            <person name="Lafos M."/>
            <person name="Maluk M."/>
            <person name="Batista M."/>
            <person name="Junghare M."/>
            <person name="Carmona M."/>
            <person name="Faoro H."/>
            <person name="Cruz L.M."/>
            <person name="Battistoni F."/>
            <person name="De Souza E."/>
            <person name="Pedrosa F."/>
            <person name="Chen W.-M."/>
            <person name="Poole P.S."/>
            <person name="Dixon R.A."/>
            <person name="James E.K."/>
        </authorList>
    </citation>
    <scope>NUCLEOTIDE SEQUENCE [LARGE SCALE GENOMIC DNA]</scope>
    <source>
        <strain evidence="2 3">22Lin</strain>
    </source>
</reference>
<evidence type="ECO:0000313" key="3">
    <source>
        <dbReference type="Proteomes" id="UP000648984"/>
    </source>
</evidence>
<dbReference type="PANTHER" id="PTHR35867:SF1">
    <property type="entry name" value="PROTEIN RSEC"/>
    <property type="match status" value="1"/>
</dbReference>
<dbReference type="Proteomes" id="UP000648984">
    <property type="component" value="Unassembled WGS sequence"/>
</dbReference>
<proteinExistence type="predicted"/>
<dbReference type="EMBL" id="WTVQ01000005">
    <property type="protein sequence ID" value="NMG74038.1"/>
    <property type="molecule type" value="Genomic_DNA"/>
</dbReference>
<keyword evidence="3" id="KW-1185">Reference proteome</keyword>
<accession>A0ABX1Q7Q5</accession>
<evidence type="ECO:0000256" key="1">
    <source>
        <dbReference type="SAM" id="Phobius"/>
    </source>
</evidence>
<dbReference type="PANTHER" id="PTHR35867">
    <property type="entry name" value="PROTEIN RSEC"/>
    <property type="match status" value="1"/>
</dbReference>
<protein>
    <submittedName>
        <fullName evidence="2">Fis family transcriptional regulator</fullName>
    </submittedName>
</protein>
<dbReference type="RefSeq" id="WP_169259191.1">
    <property type="nucleotide sequence ID" value="NZ_WTVQ01000005.1"/>
</dbReference>
<organism evidence="2 3">
    <name type="scientific">Aromatoleum diolicum</name>
    <dbReference type="NCBI Taxonomy" id="75796"/>
    <lineage>
        <taxon>Bacteria</taxon>
        <taxon>Pseudomonadati</taxon>
        <taxon>Pseudomonadota</taxon>
        <taxon>Betaproteobacteria</taxon>
        <taxon>Rhodocyclales</taxon>
        <taxon>Rhodocyclaceae</taxon>
        <taxon>Aromatoleum</taxon>
    </lineage>
</organism>
<keyword evidence="1" id="KW-0472">Membrane</keyword>
<feature type="transmembrane region" description="Helical" evidence="1">
    <location>
        <begin position="108"/>
        <end position="129"/>
    </location>
</feature>
<gene>
    <name evidence="2" type="ORF">GPA25_04630</name>
</gene>
<evidence type="ECO:0000313" key="2">
    <source>
        <dbReference type="EMBL" id="NMG74038.1"/>
    </source>
</evidence>
<comment type="caution">
    <text evidence="2">The sequence shown here is derived from an EMBL/GenBank/DDBJ whole genome shotgun (WGS) entry which is preliminary data.</text>
</comment>
<keyword evidence="1" id="KW-0812">Transmembrane</keyword>
<dbReference type="Pfam" id="PF04246">
    <property type="entry name" value="RseC_MucC"/>
    <property type="match status" value="1"/>
</dbReference>
<keyword evidence="1" id="KW-1133">Transmembrane helix</keyword>
<name>A0ABX1Q7Q5_9RHOO</name>